<feature type="transmembrane region" description="Helical" evidence="9">
    <location>
        <begin position="83"/>
        <end position="107"/>
    </location>
</feature>
<dbReference type="PANTHER" id="PTHR31651">
    <property type="match status" value="1"/>
</dbReference>
<comment type="function">
    <text evidence="7">Involved in cellular auxin homeostasis by regulating auxin metabolism. Regulates intracellular auxin accumulation at the endoplasmic reticulum and thus auxin availability for nuclear auxin signaling.</text>
</comment>
<dbReference type="PANTHER" id="PTHR31651:SF33">
    <property type="entry name" value="PROTEIN PIN-LIKES 1"/>
    <property type="match status" value="1"/>
</dbReference>
<feature type="transmembrane region" description="Helical" evidence="9">
    <location>
        <begin position="12"/>
        <end position="33"/>
    </location>
</feature>
<evidence type="ECO:0000256" key="9">
    <source>
        <dbReference type="SAM" id="Phobius"/>
    </source>
</evidence>
<feature type="transmembrane region" description="Helical" evidence="9">
    <location>
        <begin position="264"/>
        <end position="289"/>
    </location>
</feature>
<evidence type="ECO:0000256" key="8">
    <source>
        <dbReference type="ARBA" id="ARBA00025752"/>
    </source>
</evidence>
<keyword evidence="11" id="KW-1185">Reference proteome</keyword>
<keyword evidence="4 9" id="KW-0812">Transmembrane</keyword>
<dbReference type="Pfam" id="PF03547">
    <property type="entry name" value="Mem_trans"/>
    <property type="match status" value="1"/>
</dbReference>
<proteinExistence type="inferred from homology"/>
<feature type="transmembrane region" description="Helical" evidence="9">
    <location>
        <begin position="310"/>
        <end position="330"/>
    </location>
</feature>
<dbReference type="GO" id="GO:0016020">
    <property type="term" value="C:membrane"/>
    <property type="evidence" value="ECO:0007669"/>
    <property type="project" value="UniProtKB-SubCell"/>
</dbReference>
<evidence type="ECO:0000313" key="11">
    <source>
        <dbReference type="Proteomes" id="UP000247409"/>
    </source>
</evidence>
<sequence length="417" mass="45444">MSTAAQILGSSIGGSVELLTLSSVGALLVHIGVFQQAVTSALSRAVYLIFIPALVFGSILETTHSALKSVRETNGDPSALQEIWVPVVLALIIYVITAIIAFPVTRLIARSKQEAVKRAIFACLILGNANTMPLLVMQSLCDTFLPLQQGGQCYPKSMGYASLFLTVVNIVSWTALFQYLMYAPDSSLAASDEEHALLQPRPAPQHIRPLDHEDVDVSRPDPVKEAIMRALVSPPFIAVVSSMTCAIIPGLGDAFLHEQGLLRPFLLSINIVGGIVVPVSCMIVGSELYRSLASSSEDEELVKRRPQEQFGTQTFVVILFVRMVLLPLVAREIYRAFNFSERVHNHLLGIFGLVEFNVPTANNTVIMISIAAESLPRIGRQLRQDVSKAVFWQFLATPIFLTLNTAAALNLQFSTST</sequence>
<dbReference type="Proteomes" id="UP000247409">
    <property type="component" value="Unassembled WGS sequence"/>
</dbReference>
<gene>
    <name evidence="10" type="ORF">BWQ96_05057</name>
</gene>
<dbReference type="OrthoDB" id="191139at2759"/>
<feature type="transmembrane region" description="Helical" evidence="9">
    <location>
        <begin position="390"/>
        <end position="411"/>
    </location>
</feature>
<dbReference type="AlphaFoldDB" id="A0A2V3ISQ9"/>
<evidence type="ECO:0000313" key="10">
    <source>
        <dbReference type="EMBL" id="PXF45156.1"/>
    </source>
</evidence>
<comment type="caution">
    <text evidence="10">The sequence shown here is derived from an EMBL/GenBank/DDBJ whole genome shotgun (WGS) entry which is preliminary data.</text>
</comment>
<evidence type="ECO:0000256" key="2">
    <source>
        <dbReference type="ARBA" id="ARBA00004308"/>
    </source>
</evidence>
<evidence type="ECO:0000256" key="4">
    <source>
        <dbReference type="ARBA" id="ARBA00022692"/>
    </source>
</evidence>
<keyword evidence="5 9" id="KW-1133">Transmembrane helix</keyword>
<name>A0A2V3ISQ9_9FLOR</name>
<accession>A0A2V3ISQ9</accession>
<reference evidence="10 11" key="1">
    <citation type="journal article" date="2018" name="Mol. Biol. Evol.">
        <title>Analysis of the draft genome of the red seaweed Gracilariopsis chorda provides insights into genome size evolution in Rhodophyta.</title>
        <authorList>
            <person name="Lee J."/>
            <person name="Yang E.C."/>
            <person name="Graf L."/>
            <person name="Yang J.H."/>
            <person name="Qiu H."/>
            <person name="Zel Zion U."/>
            <person name="Chan C.X."/>
            <person name="Stephens T.G."/>
            <person name="Weber A.P.M."/>
            <person name="Boo G.H."/>
            <person name="Boo S.M."/>
            <person name="Kim K.M."/>
            <person name="Shin Y."/>
            <person name="Jung M."/>
            <person name="Lee S.J."/>
            <person name="Yim H.S."/>
            <person name="Lee J.H."/>
            <person name="Bhattacharya D."/>
            <person name="Yoon H.S."/>
        </authorList>
    </citation>
    <scope>NUCLEOTIDE SEQUENCE [LARGE SCALE GENOMIC DNA]</scope>
    <source>
        <strain evidence="10 11">SKKU-2015</strain>
        <tissue evidence="10">Whole body</tissue>
    </source>
</reference>
<protein>
    <submittedName>
        <fullName evidence="10">Protein PIN-LIKES 3</fullName>
    </submittedName>
</protein>
<dbReference type="EMBL" id="NBIV01000068">
    <property type="protein sequence ID" value="PXF45156.1"/>
    <property type="molecule type" value="Genomic_DNA"/>
</dbReference>
<keyword evidence="3" id="KW-0813">Transport</keyword>
<feature type="transmembrane region" description="Helical" evidence="9">
    <location>
        <begin position="160"/>
        <end position="182"/>
    </location>
</feature>
<evidence type="ECO:0000256" key="6">
    <source>
        <dbReference type="ARBA" id="ARBA00023136"/>
    </source>
</evidence>
<evidence type="ECO:0000256" key="7">
    <source>
        <dbReference type="ARBA" id="ARBA00025100"/>
    </source>
</evidence>
<comment type="subcellular location">
    <subcellularLocation>
        <location evidence="2">Endomembrane system</location>
    </subcellularLocation>
    <subcellularLocation>
        <location evidence="1">Membrane</location>
        <topology evidence="1">Multi-pass membrane protein</topology>
    </subcellularLocation>
</comment>
<evidence type="ECO:0000256" key="3">
    <source>
        <dbReference type="ARBA" id="ARBA00022448"/>
    </source>
</evidence>
<feature type="transmembrane region" description="Helical" evidence="9">
    <location>
        <begin position="45"/>
        <end position="63"/>
    </location>
</feature>
<comment type="similarity">
    <text evidence="8">Belongs to the auxin efflux carrier (TC 2.A.69.2) family.</text>
</comment>
<dbReference type="STRING" id="448386.A0A2V3ISQ9"/>
<keyword evidence="6 9" id="KW-0472">Membrane</keyword>
<dbReference type="InterPro" id="IPR004776">
    <property type="entry name" value="Mem_transp_PIN-like"/>
</dbReference>
<dbReference type="InterPro" id="IPR045033">
    <property type="entry name" value="PILS1/3/4/5/7"/>
</dbReference>
<dbReference type="GO" id="GO:0012505">
    <property type="term" value="C:endomembrane system"/>
    <property type="evidence" value="ECO:0007669"/>
    <property type="project" value="UniProtKB-SubCell"/>
</dbReference>
<evidence type="ECO:0000256" key="5">
    <source>
        <dbReference type="ARBA" id="ARBA00022989"/>
    </source>
</evidence>
<organism evidence="10 11">
    <name type="scientific">Gracilariopsis chorda</name>
    <dbReference type="NCBI Taxonomy" id="448386"/>
    <lineage>
        <taxon>Eukaryota</taxon>
        <taxon>Rhodophyta</taxon>
        <taxon>Florideophyceae</taxon>
        <taxon>Rhodymeniophycidae</taxon>
        <taxon>Gracilariales</taxon>
        <taxon>Gracilariaceae</taxon>
        <taxon>Gracilariopsis</taxon>
    </lineage>
</organism>
<feature type="transmembrane region" description="Helical" evidence="9">
    <location>
        <begin position="350"/>
        <end position="370"/>
    </location>
</feature>
<evidence type="ECO:0000256" key="1">
    <source>
        <dbReference type="ARBA" id="ARBA00004141"/>
    </source>
</evidence>
<dbReference type="GO" id="GO:0055085">
    <property type="term" value="P:transmembrane transport"/>
    <property type="evidence" value="ECO:0007669"/>
    <property type="project" value="InterPro"/>
</dbReference>
<feature type="transmembrane region" description="Helical" evidence="9">
    <location>
        <begin position="231"/>
        <end position="252"/>
    </location>
</feature>